<organism evidence="13 16">
    <name type="scientific">Tatumella citrea</name>
    <name type="common">Pantoea citrea</name>
    <dbReference type="NCBI Taxonomy" id="53336"/>
    <lineage>
        <taxon>Bacteria</taxon>
        <taxon>Pseudomonadati</taxon>
        <taxon>Pseudomonadota</taxon>
        <taxon>Gammaproteobacteria</taxon>
        <taxon>Enterobacterales</taxon>
        <taxon>Erwiniaceae</taxon>
        <taxon>Tatumella</taxon>
    </lineage>
</organism>
<evidence type="ECO:0000313" key="14">
    <source>
        <dbReference type="EMBL" id="ARU96834.1"/>
    </source>
</evidence>
<evidence type="ECO:0000256" key="7">
    <source>
        <dbReference type="ARBA" id="ARBA00022970"/>
    </source>
</evidence>
<evidence type="ECO:0000256" key="1">
    <source>
        <dbReference type="ARBA" id="ARBA00004429"/>
    </source>
</evidence>
<dbReference type="OrthoDB" id="7255919at2"/>
<evidence type="ECO:0000256" key="11">
    <source>
        <dbReference type="SAM" id="MobiDB-lite"/>
    </source>
</evidence>
<dbReference type="RefSeq" id="WP_087487183.1">
    <property type="nucleotide sequence ID" value="NZ_CP015579.1"/>
</dbReference>
<evidence type="ECO:0000313" key="13">
    <source>
        <dbReference type="EMBL" id="ARU92796.1"/>
    </source>
</evidence>
<comment type="subcellular location">
    <subcellularLocation>
        <location evidence="1">Cell inner membrane</location>
        <topology evidence="1">Multi-pass membrane protein</topology>
    </subcellularLocation>
    <subcellularLocation>
        <location evidence="10">Cell membrane</location>
        <topology evidence="10">Multi-pass membrane protein</topology>
    </subcellularLocation>
</comment>
<dbReference type="PROSITE" id="PS50928">
    <property type="entry name" value="ABC_TM1"/>
    <property type="match status" value="1"/>
</dbReference>
<evidence type="ECO:0000256" key="3">
    <source>
        <dbReference type="ARBA" id="ARBA00022448"/>
    </source>
</evidence>
<dbReference type="PANTHER" id="PTHR30614:SF34">
    <property type="entry name" value="BLR6398 PROTEIN"/>
    <property type="match status" value="1"/>
</dbReference>
<dbReference type="PANTHER" id="PTHR30614">
    <property type="entry name" value="MEMBRANE COMPONENT OF AMINO ACID ABC TRANSPORTER"/>
    <property type="match status" value="1"/>
</dbReference>
<evidence type="ECO:0000313" key="15">
    <source>
        <dbReference type="Proteomes" id="UP000195729"/>
    </source>
</evidence>
<dbReference type="CDD" id="cd06261">
    <property type="entry name" value="TM_PBP2"/>
    <property type="match status" value="1"/>
</dbReference>
<keyword evidence="5" id="KW-0997">Cell inner membrane</keyword>
<dbReference type="Proteomes" id="UP000195729">
    <property type="component" value="Chromosome"/>
</dbReference>
<feature type="compositionally biased region" description="Polar residues" evidence="11">
    <location>
        <begin position="234"/>
        <end position="248"/>
    </location>
</feature>
<evidence type="ECO:0000256" key="2">
    <source>
        <dbReference type="ARBA" id="ARBA00010072"/>
    </source>
</evidence>
<evidence type="ECO:0000313" key="16">
    <source>
        <dbReference type="Proteomes" id="UP000195814"/>
    </source>
</evidence>
<evidence type="ECO:0000256" key="9">
    <source>
        <dbReference type="ARBA" id="ARBA00023136"/>
    </source>
</evidence>
<keyword evidence="4" id="KW-1003">Cell membrane</keyword>
<dbReference type="GO" id="GO:0006865">
    <property type="term" value="P:amino acid transport"/>
    <property type="evidence" value="ECO:0007669"/>
    <property type="project" value="UniProtKB-KW"/>
</dbReference>
<dbReference type="InterPro" id="IPR010065">
    <property type="entry name" value="AA_ABC_transptr_permease_3TM"/>
</dbReference>
<feature type="transmembrane region" description="Helical" evidence="10">
    <location>
        <begin position="23"/>
        <end position="48"/>
    </location>
</feature>
<sequence length="248" mass="27491">MLTLSQQIINLCNAFTLEFILKAAWNTLTLSAIGCSAGLIAGFIIACLRQTRHVVFLPLRVVTIVLVELLRRIPFLVTLFLIFFIFQGIGIDLSFYFIGLIAVCLIASAYMAEIFRTGFESVPKTQIEAAQTLNFSHRQLIQLVMLPQALRVVIPPAFSFMVSFIKDTALASQLGVVELTFSAKILISRGYSSFLIYGLILLIYFVMSYPLSRLGKRLEQRLAAGKTARDTSKSGETQSNPLSTLTPP</sequence>
<evidence type="ECO:0000256" key="8">
    <source>
        <dbReference type="ARBA" id="ARBA00022989"/>
    </source>
</evidence>
<evidence type="ECO:0000256" key="6">
    <source>
        <dbReference type="ARBA" id="ARBA00022692"/>
    </source>
</evidence>
<dbReference type="Pfam" id="PF00528">
    <property type="entry name" value="BPD_transp_1"/>
    <property type="match status" value="1"/>
</dbReference>
<dbReference type="KEGG" id="tci:A7K98_02690"/>
<evidence type="ECO:0000256" key="4">
    <source>
        <dbReference type="ARBA" id="ARBA00022475"/>
    </source>
</evidence>
<feature type="transmembrane region" description="Helical" evidence="10">
    <location>
        <begin position="140"/>
        <end position="165"/>
    </location>
</feature>
<reference evidence="15 16" key="1">
    <citation type="submission" date="2016-05" db="EMBL/GenBank/DDBJ databases">
        <title>Complete genome sequence of two 2,5-diketo-D-glunonic acid producing strain Tatumella citrea.</title>
        <authorList>
            <person name="Duan C."/>
            <person name="Yang J."/>
            <person name="Yang S."/>
        </authorList>
    </citation>
    <scope>NUCLEOTIDE SEQUENCE [LARGE SCALE GENOMIC DNA]</scope>
    <source>
        <strain evidence="14 15">ATCC 39140</strain>
        <strain evidence="13 16">DSM 13699</strain>
    </source>
</reference>
<keyword evidence="3 10" id="KW-0813">Transport</keyword>
<feature type="transmembrane region" description="Helical" evidence="10">
    <location>
        <begin position="69"/>
        <end position="89"/>
    </location>
</feature>
<feature type="region of interest" description="Disordered" evidence="11">
    <location>
        <begin position="225"/>
        <end position="248"/>
    </location>
</feature>
<gene>
    <name evidence="13" type="ORF">A7K98_02690</name>
    <name evidence="14" type="ORF">A7K99_02690</name>
</gene>
<dbReference type="InterPro" id="IPR035906">
    <property type="entry name" value="MetI-like_sf"/>
</dbReference>
<dbReference type="SUPFAM" id="SSF161098">
    <property type="entry name" value="MetI-like"/>
    <property type="match status" value="1"/>
</dbReference>
<dbReference type="EMBL" id="CP015581">
    <property type="protein sequence ID" value="ARU96834.1"/>
    <property type="molecule type" value="Genomic_DNA"/>
</dbReference>
<keyword evidence="15" id="KW-1185">Reference proteome</keyword>
<accession>A0A1Y0LFI8</accession>
<feature type="domain" description="ABC transmembrane type-1" evidence="12">
    <location>
        <begin position="24"/>
        <end position="212"/>
    </location>
</feature>
<dbReference type="EMBL" id="CP015579">
    <property type="protein sequence ID" value="ARU92796.1"/>
    <property type="molecule type" value="Genomic_DNA"/>
</dbReference>
<feature type="transmembrane region" description="Helical" evidence="10">
    <location>
        <begin position="95"/>
        <end position="119"/>
    </location>
</feature>
<dbReference type="InterPro" id="IPR000515">
    <property type="entry name" value="MetI-like"/>
</dbReference>
<protein>
    <submittedName>
        <fullName evidence="13">Amino acid ABC transporter</fullName>
    </submittedName>
</protein>
<dbReference type="GO" id="GO:0043190">
    <property type="term" value="C:ATP-binding cassette (ABC) transporter complex"/>
    <property type="evidence" value="ECO:0007669"/>
    <property type="project" value="InterPro"/>
</dbReference>
<keyword evidence="7" id="KW-0029">Amino-acid transport</keyword>
<keyword evidence="9 10" id="KW-0472">Membrane</keyword>
<feature type="transmembrane region" description="Helical" evidence="10">
    <location>
        <begin position="185"/>
        <end position="207"/>
    </location>
</feature>
<evidence type="ECO:0000259" key="12">
    <source>
        <dbReference type="PROSITE" id="PS50928"/>
    </source>
</evidence>
<dbReference type="GO" id="GO:0022857">
    <property type="term" value="F:transmembrane transporter activity"/>
    <property type="evidence" value="ECO:0007669"/>
    <property type="project" value="InterPro"/>
</dbReference>
<dbReference type="InterPro" id="IPR043429">
    <property type="entry name" value="ArtM/GltK/GlnP/TcyL/YhdX-like"/>
</dbReference>
<proteinExistence type="inferred from homology"/>
<comment type="similarity">
    <text evidence="2">Belongs to the binding-protein-dependent transport system permease family. HisMQ subfamily.</text>
</comment>
<keyword evidence="8 10" id="KW-1133">Transmembrane helix</keyword>
<evidence type="ECO:0000256" key="10">
    <source>
        <dbReference type="RuleBase" id="RU363032"/>
    </source>
</evidence>
<dbReference type="NCBIfam" id="TIGR01726">
    <property type="entry name" value="HEQRo_perm_3TM"/>
    <property type="match status" value="1"/>
</dbReference>
<name>A0A1Y0LFI8_TATCI</name>
<dbReference type="Gene3D" id="1.10.3720.10">
    <property type="entry name" value="MetI-like"/>
    <property type="match status" value="1"/>
</dbReference>
<dbReference type="Proteomes" id="UP000195814">
    <property type="component" value="Chromosome"/>
</dbReference>
<keyword evidence="6 10" id="KW-0812">Transmembrane</keyword>
<dbReference type="AlphaFoldDB" id="A0A1Y0LFI8"/>
<evidence type="ECO:0000256" key="5">
    <source>
        <dbReference type="ARBA" id="ARBA00022519"/>
    </source>
</evidence>